<dbReference type="STRING" id="57664.SAMN05661003_101306"/>
<dbReference type="InterPro" id="IPR027417">
    <property type="entry name" value="P-loop_NTPase"/>
</dbReference>
<dbReference type="GO" id="GO:0005524">
    <property type="term" value="F:ATP binding"/>
    <property type="evidence" value="ECO:0007669"/>
    <property type="project" value="UniProtKB-KW"/>
</dbReference>
<evidence type="ECO:0000313" key="12">
    <source>
        <dbReference type="EMBL" id="SDD78676.1"/>
    </source>
</evidence>
<dbReference type="PROSITE" id="PS00211">
    <property type="entry name" value="ABC_TRANSPORTER_1"/>
    <property type="match status" value="1"/>
</dbReference>
<protein>
    <submittedName>
        <fullName evidence="12">ATP-binding cassette, subfamily B</fullName>
    </submittedName>
</protein>
<dbReference type="PANTHER" id="PTHR24221">
    <property type="entry name" value="ATP-BINDING CASSETTE SUB-FAMILY B"/>
    <property type="match status" value="1"/>
</dbReference>
<sequence length="600" mass="65346">MADDEMRGRLLDGRLLARFVPLLRPYRRLALLGFALLPLISLTRAGQPLLLGLAIDRSIVPGDLAALPPLALLLLLLVVLEGALVFGQNYGVQLVGQRVMADLRRVSFARLQRLPPRWFDWQPSGRVVTRLTSDIEQVGELFGSGIVSACGDLMTLGMILAVMLRLHGPLTLLTFALVPLLVLALLLIRRPMRQLMRRLRAQTASLGAFVAERVNGMAEVQIFGQQQRSAAEFEALQQPYLTTALAWVRWETLFYASVHLFGSLTLAAIVYFGGGQVVQEQLSFGLLVAFIEYARRFFQPLTELASKFSVLQTSNAALERIFALLDEPLEPVGGTMPPAGAGVLGFEALSFSYQPQTPVLRQFDLQLAAGECVALVGDTGSGKSTLAQLLLGFYAPDEGRILLNGGDIAAMDKTALRRQIGYVAQEPFLFCGSVRQNLDPAGAASAERLAQVLAEAGAEALVTRLGGLDAPAIGPRGRNLSSGERQLLALARALLPQPQVLVLDEATSHLDGDSEALIYRALARVARRRTTLMIVHHLRLAAQVADRIVVLHQGRLVEQGSHAELLALPGRYARLWHLQQLQQQAQETRSAGRVTGEETL</sequence>
<keyword evidence="6 12" id="KW-0067">ATP-binding</keyword>
<evidence type="ECO:0000256" key="2">
    <source>
        <dbReference type="ARBA" id="ARBA00022448"/>
    </source>
</evidence>
<dbReference type="CDD" id="cd18544">
    <property type="entry name" value="ABC_6TM_TmrA_like"/>
    <property type="match status" value="1"/>
</dbReference>
<evidence type="ECO:0000259" key="10">
    <source>
        <dbReference type="PROSITE" id="PS50893"/>
    </source>
</evidence>
<organism evidence="12 13">
    <name type="scientific">Desulfuromonas thiophila</name>
    <dbReference type="NCBI Taxonomy" id="57664"/>
    <lineage>
        <taxon>Bacteria</taxon>
        <taxon>Pseudomonadati</taxon>
        <taxon>Thermodesulfobacteriota</taxon>
        <taxon>Desulfuromonadia</taxon>
        <taxon>Desulfuromonadales</taxon>
        <taxon>Desulfuromonadaceae</taxon>
        <taxon>Desulfuromonas</taxon>
    </lineage>
</organism>
<evidence type="ECO:0000256" key="6">
    <source>
        <dbReference type="ARBA" id="ARBA00022840"/>
    </source>
</evidence>
<dbReference type="InterPro" id="IPR036640">
    <property type="entry name" value="ABC1_TM_sf"/>
</dbReference>
<name>A0A1G6XN27_9BACT</name>
<keyword evidence="2" id="KW-0813">Transport</keyword>
<feature type="domain" description="ABC transporter" evidence="10">
    <location>
        <begin position="344"/>
        <end position="578"/>
    </location>
</feature>
<dbReference type="InterPro" id="IPR003593">
    <property type="entry name" value="AAA+_ATPase"/>
</dbReference>
<feature type="transmembrane region" description="Helical" evidence="9">
    <location>
        <begin position="141"/>
        <end position="164"/>
    </location>
</feature>
<dbReference type="SMART" id="SM00382">
    <property type="entry name" value="AAA"/>
    <property type="match status" value="1"/>
</dbReference>
<feature type="transmembrane region" description="Helical" evidence="9">
    <location>
        <begin position="253"/>
        <end position="274"/>
    </location>
</feature>
<evidence type="ECO:0000313" key="13">
    <source>
        <dbReference type="Proteomes" id="UP000243205"/>
    </source>
</evidence>
<dbReference type="PANTHER" id="PTHR24221:SF587">
    <property type="entry name" value="ABC TRANSPORTER RELATED"/>
    <property type="match status" value="1"/>
</dbReference>
<dbReference type="OrthoDB" id="5480201at2"/>
<keyword evidence="4 9" id="KW-0812">Transmembrane</keyword>
<dbReference type="InterPro" id="IPR039421">
    <property type="entry name" value="Type_1_exporter"/>
</dbReference>
<evidence type="ECO:0000259" key="11">
    <source>
        <dbReference type="PROSITE" id="PS50929"/>
    </source>
</evidence>
<dbReference type="Pfam" id="PF00005">
    <property type="entry name" value="ABC_tran"/>
    <property type="match status" value="1"/>
</dbReference>
<dbReference type="InterPro" id="IPR011527">
    <property type="entry name" value="ABC1_TM_dom"/>
</dbReference>
<dbReference type="FunFam" id="3.40.50.300:FF:000299">
    <property type="entry name" value="ABC transporter ATP-binding protein/permease"/>
    <property type="match status" value="1"/>
</dbReference>
<reference evidence="13" key="1">
    <citation type="submission" date="2016-10" db="EMBL/GenBank/DDBJ databases">
        <authorList>
            <person name="Varghese N."/>
            <person name="Submissions S."/>
        </authorList>
    </citation>
    <scope>NUCLEOTIDE SEQUENCE [LARGE SCALE GENOMIC DNA]</scope>
    <source>
        <strain evidence="13">DSM 8987</strain>
    </source>
</reference>
<dbReference type="GO" id="GO:0005886">
    <property type="term" value="C:plasma membrane"/>
    <property type="evidence" value="ECO:0007669"/>
    <property type="project" value="UniProtKB-SubCell"/>
</dbReference>
<dbReference type="SUPFAM" id="SSF90123">
    <property type="entry name" value="ABC transporter transmembrane region"/>
    <property type="match status" value="1"/>
</dbReference>
<accession>A0A1G6XN27</accession>
<keyword evidence="7 9" id="KW-1133">Transmembrane helix</keyword>
<feature type="transmembrane region" description="Helical" evidence="9">
    <location>
        <begin position="69"/>
        <end position="90"/>
    </location>
</feature>
<evidence type="ECO:0000256" key="1">
    <source>
        <dbReference type="ARBA" id="ARBA00004651"/>
    </source>
</evidence>
<keyword evidence="3" id="KW-1003">Cell membrane</keyword>
<keyword evidence="5" id="KW-0547">Nucleotide-binding</keyword>
<dbReference type="InterPro" id="IPR017871">
    <property type="entry name" value="ABC_transporter-like_CS"/>
</dbReference>
<dbReference type="GO" id="GO:0140359">
    <property type="term" value="F:ABC-type transporter activity"/>
    <property type="evidence" value="ECO:0007669"/>
    <property type="project" value="InterPro"/>
</dbReference>
<dbReference type="PROSITE" id="PS50929">
    <property type="entry name" value="ABC_TM1F"/>
    <property type="match status" value="1"/>
</dbReference>
<dbReference type="RefSeq" id="WP_092075536.1">
    <property type="nucleotide sequence ID" value="NZ_FNAQ01000001.1"/>
</dbReference>
<evidence type="ECO:0000256" key="5">
    <source>
        <dbReference type="ARBA" id="ARBA00022741"/>
    </source>
</evidence>
<feature type="transmembrane region" description="Helical" evidence="9">
    <location>
        <begin position="170"/>
        <end position="188"/>
    </location>
</feature>
<dbReference type="InterPro" id="IPR003439">
    <property type="entry name" value="ABC_transporter-like_ATP-bd"/>
</dbReference>
<keyword evidence="8 9" id="KW-0472">Membrane</keyword>
<gene>
    <name evidence="12" type="ORF">SAMN05661003_101306</name>
</gene>
<evidence type="ECO:0000256" key="9">
    <source>
        <dbReference type="SAM" id="Phobius"/>
    </source>
</evidence>
<dbReference type="EMBL" id="FNAQ01000001">
    <property type="protein sequence ID" value="SDD78676.1"/>
    <property type="molecule type" value="Genomic_DNA"/>
</dbReference>
<dbReference type="Gene3D" id="3.40.50.300">
    <property type="entry name" value="P-loop containing nucleotide triphosphate hydrolases"/>
    <property type="match status" value="1"/>
</dbReference>
<dbReference type="PROSITE" id="PS50893">
    <property type="entry name" value="ABC_TRANSPORTER_2"/>
    <property type="match status" value="1"/>
</dbReference>
<dbReference type="GO" id="GO:0016887">
    <property type="term" value="F:ATP hydrolysis activity"/>
    <property type="evidence" value="ECO:0007669"/>
    <property type="project" value="InterPro"/>
</dbReference>
<dbReference type="Pfam" id="PF00664">
    <property type="entry name" value="ABC_membrane"/>
    <property type="match status" value="1"/>
</dbReference>
<dbReference type="SUPFAM" id="SSF52540">
    <property type="entry name" value="P-loop containing nucleoside triphosphate hydrolases"/>
    <property type="match status" value="1"/>
</dbReference>
<evidence type="ECO:0000256" key="7">
    <source>
        <dbReference type="ARBA" id="ARBA00022989"/>
    </source>
</evidence>
<evidence type="ECO:0000256" key="4">
    <source>
        <dbReference type="ARBA" id="ARBA00022692"/>
    </source>
</evidence>
<evidence type="ECO:0000256" key="3">
    <source>
        <dbReference type="ARBA" id="ARBA00022475"/>
    </source>
</evidence>
<comment type="subcellular location">
    <subcellularLocation>
        <location evidence="1">Cell membrane</location>
        <topology evidence="1">Multi-pass membrane protein</topology>
    </subcellularLocation>
</comment>
<keyword evidence="13" id="KW-1185">Reference proteome</keyword>
<dbReference type="AlphaFoldDB" id="A0A1G6XN27"/>
<evidence type="ECO:0000256" key="8">
    <source>
        <dbReference type="ARBA" id="ARBA00023136"/>
    </source>
</evidence>
<dbReference type="Proteomes" id="UP000243205">
    <property type="component" value="Unassembled WGS sequence"/>
</dbReference>
<dbReference type="Gene3D" id="1.20.1560.10">
    <property type="entry name" value="ABC transporter type 1, transmembrane domain"/>
    <property type="match status" value="1"/>
</dbReference>
<feature type="domain" description="ABC transmembrane type-1" evidence="11">
    <location>
        <begin position="39"/>
        <end position="313"/>
    </location>
</feature>
<proteinExistence type="predicted"/>